<evidence type="ECO:0000313" key="2">
    <source>
        <dbReference type="EMBL" id="JAH46024.1"/>
    </source>
</evidence>
<keyword evidence="1" id="KW-1133">Transmembrane helix</keyword>
<name>A0A0E9SXD9_ANGAN</name>
<keyword evidence="1" id="KW-0472">Membrane</keyword>
<feature type="transmembrane region" description="Helical" evidence="1">
    <location>
        <begin position="50"/>
        <end position="71"/>
    </location>
</feature>
<dbReference type="EMBL" id="GBXM01062553">
    <property type="protein sequence ID" value="JAH46024.1"/>
    <property type="molecule type" value="Transcribed_RNA"/>
</dbReference>
<accession>A0A0E9SXD9</accession>
<keyword evidence="1" id="KW-0812">Transmembrane</keyword>
<dbReference type="AlphaFoldDB" id="A0A0E9SXD9"/>
<protein>
    <submittedName>
        <fullName evidence="2">Uncharacterized protein</fullName>
    </submittedName>
</protein>
<evidence type="ECO:0000256" key="1">
    <source>
        <dbReference type="SAM" id="Phobius"/>
    </source>
</evidence>
<proteinExistence type="predicted"/>
<sequence length="73" mass="8386">MSSFCVSASIAYTYPFPFFHFFPLQLPFVISMLVSDVTQIQLIGCGIFKILTYFCVLYFTNFVLVHIIHIVPV</sequence>
<reference evidence="2" key="1">
    <citation type="submission" date="2014-11" db="EMBL/GenBank/DDBJ databases">
        <authorList>
            <person name="Amaro Gonzalez C."/>
        </authorList>
    </citation>
    <scope>NUCLEOTIDE SEQUENCE</scope>
</reference>
<organism evidence="2">
    <name type="scientific">Anguilla anguilla</name>
    <name type="common">European freshwater eel</name>
    <name type="synonym">Muraena anguilla</name>
    <dbReference type="NCBI Taxonomy" id="7936"/>
    <lineage>
        <taxon>Eukaryota</taxon>
        <taxon>Metazoa</taxon>
        <taxon>Chordata</taxon>
        <taxon>Craniata</taxon>
        <taxon>Vertebrata</taxon>
        <taxon>Euteleostomi</taxon>
        <taxon>Actinopterygii</taxon>
        <taxon>Neopterygii</taxon>
        <taxon>Teleostei</taxon>
        <taxon>Anguilliformes</taxon>
        <taxon>Anguillidae</taxon>
        <taxon>Anguilla</taxon>
    </lineage>
</organism>
<reference evidence="2" key="2">
    <citation type="journal article" date="2015" name="Fish Shellfish Immunol.">
        <title>Early steps in the European eel (Anguilla anguilla)-Vibrio vulnificus interaction in the gills: Role of the RtxA13 toxin.</title>
        <authorList>
            <person name="Callol A."/>
            <person name="Pajuelo D."/>
            <person name="Ebbesson L."/>
            <person name="Teles M."/>
            <person name="MacKenzie S."/>
            <person name="Amaro C."/>
        </authorList>
    </citation>
    <scope>NUCLEOTIDE SEQUENCE</scope>
</reference>
<feature type="transmembrane region" description="Helical" evidence="1">
    <location>
        <begin position="18"/>
        <end position="38"/>
    </location>
</feature>